<evidence type="ECO:0000256" key="6">
    <source>
        <dbReference type="SAM" id="MobiDB-lite"/>
    </source>
</evidence>
<proteinExistence type="predicted"/>
<feature type="transmembrane region" description="Helical" evidence="7">
    <location>
        <begin position="419"/>
        <end position="441"/>
    </location>
</feature>
<feature type="transmembrane region" description="Helical" evidence="7">
    <location>
        <begin position="289"/>
        <end position="310"/>
    </location>
</feature>
<feature type="transmembrane region" description="Helical" evidence="7">
    <location>
        <begin position="475"/>
        <end position="498"/>
    </location>
</feature>
<evidence type="ECO:0000313" key="10">
    <source>
        <dbReference type="Proteomes" id="UP001551482"/>
    </source>
</evidence>
<dbReference type="CDD" id="cd17321">
    <property type="entry name" value="MFS_MMR_MDR_like"/>
    <property type="match status" value="1"/>
</dbReference>
<feature type="transmembrane region" description="Helical" evidence="7">
    <location>
        <begin position="155"/>
        <end position="178"/>
    </location>
</feature>
<feature type="transmembrane region" description="Helical" evidence="7">
    <location>
        <begin position="184"/>
        <end position="204"/>
    </location>
</feature>
<feature type="transmembrane region" description="Helical" evidence="7">
    <location>
        <begin position="377"/>
        <end position="398"/>
    </location>
</feature>
<dbReference type="RefSeq" id="WP_358351166.1">
    <property type="nucleotide sequence ID" value="NZ_JBEZFP010000015.1"/>
</dbReference>
<keyword evidence="2 7" id="KW-0812">Transmembrane</keyword>
<feature type="transmembrane region" description="Helical" evidence="7">
    <location>
        <begin position="25"/>
        <end position="45"/>
    </location>
</feature>
<keyword evidence="10" id="KW-1185">Reference proteome</keyword>
<keyword evidence="4 7" id="KW-0472">Membrane</keyword>
<dbReference type="Gene3D" id="1.20.1250.20">
    <property type="entry name" value="MFS general substrate transporter like domains"/>
    <property type="match status" value="1"/>
</dbReference>
<evidence type="ECO:0000256" key="4">
    <source>
        <dbReference type="ARBA" id="ARBA00023136"/>
    </source>
</evidence>
<dbReference type="PANTHER" id="PTHR42718">
    <property type="entry name" value="MAJOR FACILITATOR SUPERFAMILY MULTIDRUG TRANSPORTER MFSC"/>
    <property type="match status" value="1"/>
</dbReference>
<dbReference type="Gene3D" id="1.20.1720.10">
    <property type="entry name" value="Multidrug resistance protein D"/>
    <property type="match status" value="1"/>
</dbReference>
<feature type="transmembrane region" description="Helical" evidence="7">
    <location>
        <begin position="216"/>
        <end position="234"/>
    </location>
</feature>
<evidence type="ECO:0000256" key="5">
    <source>
        <dbReference type="ARBA" id="ARBA00023251"/>
    </source>
</evidence>
<evidence type="ECO:0000256" key="2">
    <source>
        <dbReference type="ARBA" id="ARBA00022692"/>
    </source>
</evidence>
<feature type="region of interest" description="Disordered" evidence="6">
    <location>
        <begin position="509"/>
        <end position="531"/>
    </location>
</feature>
<feature type="transmembrane region" description="Helical" evidence="7">
    <location>
        <begin position="322"/>
        <end position="340"/>
    </location>
</feature>
<name>A0ABV3DCQ7_9ACTN</name>
<dbReference type="InterPro" id="IPR011701">
    <property type="entry name" value="MFS"/>
</dbReference>
<feature type="transmembrane region" description="Helical" evidence="7">
    <location>
        <begin position="96"/>
        <end position="119"/>
    </location>
</feature>
<dbReference type="InterPro" id="IPR036259">
    <property type="entry name" value="MFS_trans_sf"/>
</dbReference>
<dbReference type="InterPro" id="IPR020846">
    <property type="entry name" value="MFS_dom"/>
</dbReference>
<dbReference type="PANTHER" id="PTHR42718:SF49">
    <property type="entry name" value="EXPORT PROTEIN"/>
    <property type="match status" value="1"/>
</dbReference>
<dbReference type="Pfam" id="PF07690">
    <property type="entry name" value="MFS_1"/>
    <property type="match status" value="1"/>
</dbReference>
<protein>
    <submittedName>
        <fullName evidence="9">MFS transporter</fullName>
    </submittedName>
</protein>
<evidence type="ECO:0000256" key="7">
    <source>
        <dbReference type="SAM" id="Phobius"/>
    </source>
</evidence>
<organism evidence="9 10">
    <name type="scientific">Streptodolium elevatio</name>
    <dbReference type="NCBI Taxonomy" id="3157996"/>
    <lineage>
        <taxon>Bacteria</taxon>
        <taxon>Bacillati</taxon>
        <taxon>Actinomycetota</taxon>
        <taxon>Actinomycetes</taxon>
        <taxon>Kitasatosporales</taxon>
        <taxon>Streptomycetaceae</taxon>
        <taxon>Streptodolium</taxon>
    </lineage>
</organism>
<dbReference type="Proteomes" id="UP001551482">
    <property type="component" value="Unassembled WGS sequence"/>
</dbReference>
<evidence type="ECO:0000313" key="9">
    <source>
        <dbReference type="EMBL" id="MEU8133533.1"/>
    </source>
</evidence>
<feature type="domain" description="Major facilitator superfamily (MFS) profile" evidence="8">
    <location>
        <begin position="30"/>
        <end position="502"/>
    </location>
</feature>
<dbReference type="EMBL" id="JBEZFP010000015">
    <property type="protein sequence ID" value="MEU8133533.1"/>
    <property type="molecule type" value="Genomic_DNA"/>
</dbReference>
<evidence type="ECO:0000256" key="1">
    <source>
        <dbReference type="ARBA" id="ARBA00004651"/>
    </source>
</evidence>
<dbReference type="PROSITE" id="PS50850">
    <property type="entry name" value="MFS"/>
    <property type="match status" value="1"/>
</dbReference>
<gene>
    <name evidence="9" type="ORF">AB0C36_08510</name>
</gene>
<keyword evidence="5" id="KW-0046">Antibiotic resistance</keyword>
<feature type="transmembrane region" description="Helical" evidence="7">
    <location>
        <begin position="65"/>
        <end position="84"/>
    </location>
</feature>
<feature type="transmembrane region" description="Helical" evidence="7">
    <location>
        <begin position="352"/>
        <end position="371"/>
    </location>
</feature>
<sequence>MSRATSSAKPLPAPAPASVSTTSRATYAATLAVVLFGYLVLPMSMSGATVAVRRIGDDLDASGASLQWVVTGYFLAASSFMLVTGSLGDLFGRRRVYRLGAVVYGAGSLAAAFAPNILLLDAARTLTGVGAAGVMAGGGAILATTFTGAARTKAFAAMGSLSGVGLAIGPTAAGWLVGSIGWRVMFGLFGAAGIALFVGAWALTESRATAKPRLDRAGIVLFISGLALTMFAITQGAQAGWGSVRVLGPGVMGLALLGAFVAVERGVARRAERPLLDLSLLGNRRFSGWLLAAMAGGVAFGGMLANLPTYLQGANGLSSGDAGLVMLMPTLPILVLPAIGGRLVTKGVPPRALITFALLLMAAGNVWLTVLHPGIGAAALAGPLVMIGSGQGLVAGVIDAQAMSAVEPERAGMAAGLLNTVRGSTQALTMALFGSALITLLEGSLGSAPSAARVATGAIPAGPEGAHLADALTDAWQVILVAVAVLVAVAAVAVFRLLRPAVAVDESAGSASVTEGPVRKEARTPVGANRH</sequence>
<dbReference type="SUPFAM" id="SSF103473">
    <property type="entry name" value="MFS general substrate transporter"/>
    <property type="match status" value="1"/>
</dbReference>
<comment type="caution">
    <text evidence="9">The sequence shown here is derived from an EMBL/GenBank/DDBJ whole genome shotgun (WGS) entry which is preliminary data.</text>
</comment>
<feature type="transmembrane region" description="Helical" evidence="7">
    <location>
        <begin position="246"/>
        <end position="268"/>
    </location>
</feature>
<accession>A0ABV3DCQ7</accession>
<evidence type="ECO:0000256" key="3">
    <source>
        <dbReference type="ARBA" id="ARBA00022989"/>
    </source>
</evidence>
<keyword evidence="3 7" id="KW-1133">Transmembrane helix</keyword>
<feature type="transmembrane region" description="Helical" evidence="7">
    <location>
        <begin position="125"/>
        <end position="143"/>
    </location>
</feature>
<comment type="subcellular location">
    <subcellularLocation>
        <location evidence="1">Cell membrane</location>
        <topology evidence="1">Multi-pass membrane protein</topology>
    </subcellularLocation>
</comment>
<evidence type="ECO:0000259" key="8">
    <source>
        <dbReference type="PROSITE" id="PS50850"/>
    </source>
</evidence>
<reference evidence="9 10" key="1">
    <citation type="submission" date="2024-06" db="EMBL/GenBank/DDBJ databases">
        <title>The Natural Products Discovery Center: Release of the First 8490 Sequenced Strains for Exploring Actinobacteria Biosynthetic Diversity.</title>
        <authorList>
            <person name="Kalkreuter E."/>
            <person name="Kautsar S.A."/>
            <person name="Yang D."/>
            <person name="Bader C.D."/>
            <person name="Teijaro C.N."/>
            <person name="Fluegel L."/>
            <person name="Davis C.M."/>
            <person name="Simpson J.R."/>
            <person name="Lauterbach L."/>
            <person name="Steele A.D."/>
            <person name="Gui C."/>
            <person name="Meng S."/>
            <person name="Li G."/>
            <person name="Viehrig K."/>
            <person name="Ye F."/>
            <person name="Su P."/>
            <person name="Kiefer A.F."/>
            <person name="Nichols A."/>
            <person name="Cepeda A.J."/>
            <person name="Yan W."/>
            <person name="Fan B."/>
            <person name="Jiang Y."/>
            <person name="Adhikari A."/>
            <person name="Zheng C.-J."/>
            <person name="Schuster L."/>
            <person name="Cowan T.M."/>
            <person name="Smanski M.J."/>
            <person name="Chevrette M.G."/>
            <person name="De Carvalho L.P.S."/>
            <person name="Shen B."/>
        </authorList>
    </citation>
    <scope>NUCLEOTIDE SEQUENCE [LARGE SCALE GENOMIC DNA]</scope>
    <source>
        <strain evidence="9 10">NPDC048946</strain>
    </source>
</reference>